<comment type="caution">
    <text evidence="2">The sequence shown here is derived from an EMBL/GenBank/DDBJ whole genome shotgun (WGS) entry which is preliminary data.</text>
</comment>
<name>A0ABN1ZI12_9ACTN</name>
<dbReference type="PANTHER" id="PTHR43689">
    <property type="entry name" value="HYDROLASE"/>
    <property type="match status" value="1"/>
</dbReference>
<keyword evidence="3" id="KW-1185">Reference proteome</keyword>
<gene>
    <name evidence="2" type="ORF">GCM10009827_002130</name>
</gene>
<dbReference type="InterPro" id="IPR029058">
    <property type="entry name" value="AB_hydrolase_fold"/>
</dbReference>
<reference evidence="2 3" key="1">
    <citation type="journal article" date="2019" name="Int. J. Syst. Evol. Microbiol.">
        <title>The Global Catalogue of Microorganisms (GCM) 10K type strain sequencing project: providing services to taxonomists for standard genome sequencing and annotation.</title>
        <authorList>
            <consortium name="The Broad Institute Genomics Platform"/>
            <consortium name="The Broad Institute Genome Sequencing Center for Infectious Disease"/>
            <person name="Wu L."/>
            <person name="Ma J."/>
        </authorList>
    </citation>
    <scope>NUCLEOTIDE SEQUENCE [LARGE SCALE GENOMIC DNA]</scope>
    <source>
        <strain evidence="2 3">JCM 15933</strain>
    </source>
</reference>
<dbReference type="SUPFAM" id="SSF53474">
    <property type="entry name" value="alpha/beta-Hydrolases"/>
    <property type="match status" value="1"/>
</dbReference>
<feature type="domain" description="AB hydrolase-1" evidence="1">
    <location>
        <begin position="18"/>
        <end position="263"/>
    </location>
</feature>
<proteinExistence type="predicted"/>
<protein>
    <submittedName>
        <fullName evidence="2">Alpha/beta fold hydrolase</fullName>
    </submittedName>
</protein>
<evidence type="ECO:0000313" key="3">
    <source>
        <dbReference type="Proteomes" id="UP001501470"/>
    </source>
</evidence>
<dbReference type="Gene3D" id="3.40.50.1820">
    <property type="entry name" value="alpha/beta hydrolase"/>
    <property type="match status" value="1"/>
</dbReference>
<keyword evidence="2" id="KW-0378">Hydrolase</keyword>
<evidence type="ECO:0000313" key="2">
    <source>
        <dbReference type="EMBL" id="GAA1499580.1"/>
    </source>
</evidence>
<organism evidence="2 3">
    <name type="scientific">Dactylosporangium maewongense</name>
    <dbReference type="NCBI Taxonomy" id="634393"/>
    <lineage>
        <taxon>Bacteria</taxon>
        <taxon>Bacillati</taxon>
        <taxon>Actinomycetota</taxon>
        <taxon>Actinomycetes</taxon>
        <taxon>Micromonosporales</taxon>
        <taxon>Micromonosporaceae</taxon>
        <taxon>Dactylosporangium</taxon>
    </lineage>
</organism>
<dbReference type="PANTHER" id="PTHR43689:SF8">
    <property type="entry name" value="ALPHA_BETA-HYDROLASES SUPERFAMILY PROTEIN"/>
    <property type="match status" value="1"/>
</dbReference>
<accession>A0ABN1ZI12</accession>
<dbReference type="Proteomes" id="UP001501470">
    <property type="component" value="Unassembled WGS sequence"/>
</dbReference>
<sequence>MTLVTSLSHHRSGTGEPLVLLHGIGSRWQLWEPVLPALRPHFDVLALDLPGFGASPPTTGASVGASRTGADADVASFADAVTSFAAAAFPGAASFHVAGSSLGGGIALELGRRGVARSVTAFAPIGFWGPLSRRWCQASVTGARVFGRLARPALPALASTAAGRIAVFGLFFGHPARLDPAVCLADVDALVAAPAFTAARSAFAGHRFTDPGALDTIPVTVAWGTRDAILPAFQSRRAAAVLPHARHVSLKGCGHLPFSDAPDTCTTLIRTTIG</sequence>
<dbReference type="GO" id="GO:0016787">
    <property type="term" value="F:hydrolase activity"/>
    <property type="evidence" value="ECO:0007669"/>
    <property type="project" value="UniProtKB-KW"/>
</dbReference>
<dbReference type="Pfam" id="PF12697">
    <property type="entry name" value="Abhydrolase_6"/>
    <property type="match status" value="1"/>
</dbReference>
<dbReference type="EMBL" id="BAAAQD010000001">
    <property type="protein sequence ID" value="GAA1499580.1"/>
    <property type="molecule type" value="Genomic_DNA"/>
</dbReference>
<dbReference type="InterPro" id="IPR000073">
    <property type="entry name" value="AB_hydrolase_1"/>
</dbReference>
<evidence type="ECO:0000259" key="1">
    <source>
        <dbReference type="Pfam" id="PF12697"/>
    </source>
</evidence>